<name>A0ABQ3I484_9BACT</name>
<evidence type="ECO:0000313" key="2">
    <source>
        <dbReference type="Proteomes" id="UP000658258"/>
    </source>
</evidence>
<organism evidence="1 2">
    <name type="scientific">Roseivirga thermotolerans</name>
    <dbReference type="NCBI Taxonomy" id="1758176"/>
    <lineage>
        <taxon>Bacteria</taxon>
        <taxon>Pseudomonadati</taxon>
        <taxon>Bacteroidota</taxon>
        <taxon>Cytophagia</taxon>
        <taxon>Cytophagales</taxon>
        <taxon>Roseivirgaceae</taxon>
        <taxon>Roseivirga</taxon>
    </lineage>
</organism>
<dbReference type="InterPro" id="IPR014942">
    <property type="entry name" value="AbiEii"/>
</dbReference>
<dbReference type="Proteomes" id="UP000658258">
    <property type="component" value="Unassembled WGS sequence"/>
</dbReference>
<protein>
    <recommendedName>
        <fullName evidence="3">Nucleotidyltransferase</fullName>
    </recommendedName>
</protein>
<proteinExistence type="predicted"/>
<gene>
    <name evidence="1" type="ORF">GCM10011340_04410</name>
</gene>
<accession>A0ABQ3I484</accession>
<sequence>MPRLSVDIDLTYIPIEDRQTSLENISTALIRIKGNVEKAIPKAFIIHQSADSKLQISNQGAQIKIEVNSINRGVLNTPEKRILCDRAQEEFDAFCEVPVVPFSQLYGGKICAALDRQHPRDIFDIKLLLENEGLTEEIKPGLILTILSSKRPIHELLNPNLLDQRAAMANQFEGMTAELFPYNQYESTRQKLIGAIQQILDDRDKQFLLGFSKGEPDWSIYNFEQFPSVQWKLQNLIRLKEDIPKKHQEQHNALLSLWP</sequence>
<keyword evidence="2" id="KW-1185">Reference proteome</keyword>
<evidence type="ECO:0008006" key="3">
    <source>
        <dbReference type="Google" id="ProtNLM"/>
    </source>
</evidence>
<evidence type="ECO:0000313" key="1">
    <source>
        <dbReference type="EMBL" id="GHE53140.1"/>
    </source>
</evidence>
<dbReference type="EMBL" id="BNAG01000001">
    <property type="protein sequence ID" value="GHE53140.1"/>
    <property type="molecule type" value="Genomic_DNA"/>
</dbReference>
<dbReference type="Pfam" id="PF08843">
    <property type="entry name" value="AbiEii"/>
    <property type="match status" value="1"/>
</dbReference>
<reference evidence="2" key="1">
    <citation type="journal article" date="2019" name="Int. J. Syst. Evol. Microbiol.">
        <title>The Global Catalogue of Microorganisms (GCM) 10K type strain sequencing project: providing services to taxonomists for standard genome sequencing and annotation.</title>
        <authorList>
            <consortium name="The Broad Institute Genomics Platform"/>
            <consortium name="The Broad Institute Genome Sequencing Center for Infectious Disease"/>
            <person name="Wu L."/>
            <person name="Ma J."/>
        </authorList>
    </citation>
    <scope>NUCLEOTIDE SEQUENCE [LARGE SCALE GENOMIC DNA]</scope>
    <source>
        <strain evidence="2">CGMCC 1.15111</strain>
    </source>
</reference>
<comment type="caution">
    <text evidence="1">The sequence shown here is derived from an EMBL/GenBank/DDBJ whole genome shotgun (WGS) entry which is preliminary data.</text>
</comment>